<organism evidence="3 4">
    <name type="scientific">Zavarzinia aquatilis</name>
    <dbReference type="NCBI Taxonomy" id="2211142"/>
    <lineage>
        <taxon>Bacteria</taxon>
        <taxon>Pseudomonadati</taxon>
        <taxon>Pseudomonadota</taxon>
        <taxon>Alphaproteobacteria</taxon>
        <taxon>Rhodospirillales</taxon>
        <taxon>Zavarziniaceae</taxon>
        <taxon>Zavarzinia</taxon>
    </lineage>
</organism>
<evidence type="ECO:0000313" key="3">
    <source>
        <dbReference type="EMBL" id="PWR24208.1"/>
    </source>
</evidence>
<feature type="region of interest" description="Disordered" evidence="1">
    <location>
        <begin position="1"/>
        <end position="24"/>
    </location>
</feature>
<dbReference type="Proteomes" id="UP000245461">
    <property type="component" value="Unassembled WGS sequence"/>
</dbReference>
<keyword evidence="4" id="KW-1185">Reference proteome</keyword>
<gene>
    <name evidence="3" type="ORF">DKG74_08805</name>
</gene>
<protein>
    <submittedName>
        <fullName evidence="3">Uncharacterized protein</fullName>
    </submittedName>
</protein>
<reference evidence="3 4" key="1">
    <citation type="submission" date="2018-05" db="EMBL/GenBank/DDBJ databases">
        <title>Zavarzinia sp. HR-AS.</title>
        <authorList>
            <person name="Lee Y."/>
            <person name="Jeon C.O."/>
        </authorList>
    </citation>
    <scope>NUCLEOTIDE SEQUENCE [LARGE SCALE GENOMIC DNA]</scope>
    <source>
        <strain evidence="3 4">HR-AS</strain>
    </source>
</reference>
<keyword evidence="2" id="KW-0472">Membrane</keyword>
<dbReference type="RefSeq" id="WP_109904808.1">
    <property type="nucleotide sequence ID" value="NZ_QGLE01000004.1"/>
</dbReference>
<evidence type="ECO:0000313" key="4">
    <source>
        <dbReference type="Proteomes" id="UP000245461"/>
    </source>
</evidence>
<evidence type="ECO:0000256" key="1">
    <source>
        <dbReference type="SAM" id="MobiDB-lite"/>
    </source>
</evidence>
<name>A0A317EAS5_9PROT</name>
<proteinExistence type="predicted"/>
<comment type="caution">
    <text evidence="3">The sequence shown here is derived from an EMBL/GenBank/DDBJ whole genome shotgun (WGS) entry which is preliminary data.</text>
</comment>
<keyword evidence="2" id="KW-1133">Transmembrane helix</keyword>
<evidence type="ECO:0000256" key="2">
    <source>
        <dbReference type="SAM" id="Phobius"/>
    </source>
</evidence>
<feature type="transmembrane region" description="Helical" evidence="2">
    <location>
        <begin position="37"/>
        <end position="57"/>
    </location>
</feature>
<dbReference type="AlphaFoldDB" id="A0A317EAS5"/>
<sequence length="62" mass="6610">MADRDNTLTLPAGNRQPVYIPPPAPPRPRLHRLARVLAARIFLALAGLATAAAAWAMPNVEG</sequence>
<keyword evidence="2" id="KW-0812">Transmembrane</keyword>
<dbReference type="EMBL" id="QGLE01000004">
    <property type="protein sequence ID" value="PWR24208.1"/>
    <property type="molecule type" value="Genomic_DNA"/>
</dbReference>
<accession>A0A317EAS5</accession>